<evidence type="ECO:0000256" key="1">
    <source>
        <dbReference type="SAM" id="MobiDB-lite"/>
    </source>
</evidence>
<accession>A0ABS2ENS7</accession>
<dbReference type="InterPro" id="IPR001387">
    <property type="entry name" value="Cro/C1-type_HTH"/>
</dbReference>
<feature type="domain" description="HTH cro/C1-type" evidence="2">
    <location>
        <begin position="34"/>
        <end position="72"/>
    </location>
</feature>
<sequence length="125" mass="14397">MKRKTVGQRLKEIMDKRGLKQVDIIEAAKPFFTDKVKISKTDLSQYVNDKAEPRSDKLYILSKGLNVPEQWLLGFDDDNSSSTSPHSDINEDSRRPKVKSLARRMDKLSDNDLDLINDLLDKFDN</sequence>
<name>A0ABS2ENS7_9LACO</name>
<dbReference type="InterPro" id="IPR010982">
    <property type="entry name" value="Lambda_DNA-bd_dom_sf"/>
</dbReference>
<feature type="region of interest" description="Disordered" evidence="1">
    <location>
        <begin position="76"/>
        <end position="100"/>
    </location>
</feature>
<dbReference type="PROSITE" id="PS50943">
    <property type="entry name" value="HTH_CROC1"/>
    <property type="match status" value="1"/>
</dbReference>
<evidence type="ECO:0000313" key="4">
    <source>
        <dbReference type="Proteomes" id="UP000776629"/>
    </source>
</evidence>
<reference evidence="3 4" key="1">
    <citation type="journal article" date="2021" name="Sci. Rep.">
        <title>The distribution of antibiotic resistance genes in chicken gut microbiota commensals.</title>
        <authorList>
            <person name="Juricova H."/>
            <person name="Matiasovicova J."/>
            <person name="Kubasova T."/>
            <person name="Cejkova D."/>
            <person name="Rychlik I."/>
        </authorList>
    </citation>
    <scope>NUCLEOTIDE SEQUENCE [LARGE SCALE GENOMIC DNA]</scope>
    <source>
        <strain evidence="3 4">An810</strain>
    </source>
</reference>
<organism evidence="3 4">
    <name type="scientific">Limosilactobacillus alvi</name>
    <dbReference type="NCBI Taxonomy" id="990412"/>
    <lineage>
        <taxon>Bacteria</taxon>
        <taxon>Bacillati</taxon>
        <taxon>Bacillota</taxon>
        <taxon>Bacilli</taxon>
        <taxon>Lactobacillales</taxon>
        <taxon>Lactobacillaceae</taxon>
        <taxon>Limosilactobacillus</taxon>
    </lineage>
</organism>
<dbReference type="Proteomes" id="UP000776629">
    <property type="component" value="Unassembled WGS sequence"/>
</dbReference>
<dbReference type="Pfam" id="PF12844">
    <property type="entry name" value="HTH_19"/>
    <property type="match status" value="1"/>
</dbReference>
<evidence type="ECO:0000259" key="2">
    <source>
        <dbReference type="PROSITE" id="PS50943"/>
    </source>
</evidence>
<gene>
    <name evidence="3" type="ORF">H5993_05190</name>
</gene>
<dbReference type="Gene3D" id="1.10.260.40">
    <property type="entry name" value="lambda repressor-like DNA-binding domains"/>
    <property type="match status" value="1"/>
</dbReference>
<evidence type="ECO:0000313" key="3">
    <source>
        <dbReference type="EMBL" id="MBM6754152.1"/>
    </source>
</evidence>
<protein>
    <submittedName>
        <fullName evidence="3">Helix-turn-helix domain-containing protein</fullName>
    </submittedName>
</protein>
<comment type="caution">
    <text evidence="3">The sequence shown here is derived from an EMBL/GenBank/DDBJ whole genome shotgun (WGS) entry which is preliminary data.</text>
</comment>
<dbReference type="RefSeq" id="WP_204776514.1">
    <property type="nucleotide sequence ID" value="NZ_JACJJQ010000020.1"/>
</dbReference>
<keyword evidence="4" id="KW-1185">Reference proteome</keyword>
<dbReference type="CDD" id="cd00093">
    <property type="entry name" value="HTH_XRE"/>
    <property type="match status" value="1"/>
</dbReference>
<dbReference type="SUPFAM" id="SSF47413">
    <property type="entry name" value="lambda repressor-like DNA-binding domains"/>
    <property type="match status" value="1"/>
</dbReference>
<dbReference type="EMBL" id="JACJJQ010000020">
    <property type="protein sequence ID" value="MBM6754152.1"/>
    <property type="molecule type" value="Genomic_DNA"/>
</dbReference>
<proteinExistence type="predicted"/>